<accession>A0A7W3YEI2</accession>
<gene>
    <name evidence="2" type="ORF">H4F99_08060</name>
</gene>
<feature type="region of interest" description="Disordered" evidence="1">
    <location>
        <begin position="233"/>
        <end position="284"/>
    </location>
</feature>
<name>A0A7W3YEI2_9GAMM</name>
<evidence type="ECO:0000313" key="3">
    <source>
        <dbReference type="Proteomes" id="UP000552587"/>
    </source>
</evidence>
<feature type="compositionally biased region" description="Low complexity" evidence="1">
    <location>
        <begin position="233"/>
        <end position="246"/>
    </location>
</feature>
<evidence type="ECO:0000313" key="2">
    <source>
        <dbReference type="EMBL" id="MBB1088443.1"/>
    </source>
</evidence>
<organism evidence="2 3">
    <name type="scientific">Marilutibacter penaei</name>
    <dbReference type="NCBI Taxonomy" id="2759900"/>
    <lineage>
        <taxon>Bacteria</taxon>
        <taxon>Pseudomonadati</taxon>
        <taxon>Pseudomonadota</taxon>
        <taxon>Gammaproteobacteria</taxon>
        <taxon>Lysobacterales</taxon>
        <taxon>Lysobacteraceae</taxon>
        <taxon>Marilutibacter</taxon>
    </lineage>
</organism>
<dbReference type="Proteomes" id="UP000552587">
    <property type="component" value="Unassembled WGS sequence"/>
</dbReference>
<comment type="caution">
    <text evidence="2">The sequence shown here is derived from an EMBL/GenBank/DDBJ whole genome shotgun (WGS) entry which is preliminary data.</text>
</comment>
<protein>
    <submittedName>
        <fullName evidence="2">DUF1631 family protein</fullName>
    </submittedName>
</protein>
<feature type="compositionally biased region" description="Low complexity" evidence="1">
    <location>
        <begin position="253"/>
        <end position="278"/>
    </location>
</feature>
<dbReference type="RefSeq" id="WP_182669225.1">
    <property type="nucleotide sequence ID" value="NZ_JACHTE010000005.1"/>
</dbReference>
<proteinExistence type="predicted"/>
<evidence type="ECO:0000256" key="1">
    <source>
        <dbReference type="SAM" id="MobiDB-lite"/>
    </source>
</evidence>
<reference evidence="2 3" key="1">
    <citation type="submission" date="2020-07" db="EMBL/GenBank/DDBJ databases">
        <authorList>
            <person name="Xu S."/>
            <person name="Li A."/>
        </authorList>
    </citation>
    <scope>NUCLEOTIDE SEQUENCE [LARGE SCALE GENOMIC DNA]</scope>
    <source>
        <strain evidence="2 3">SG-8</strain>
    </source>
</reference>
<dbReference type="Pfam" id="PF07793">
    <property type="entry name" value="DUF1631"/>
    <property type="match status" value="1"/>
</dbReference>
<dbReference type="EMBL" id="JACHTE010000005">
    <property type="protein sequence ID" value="MBB1088443.1"/>
    <property type="molecule type" value="Genomic_DNA"/>
</dbReference>
<dbReference type="AlphaFoldDB" id="A0A7W3YEI2"/>
<dbReference type="InterPro" id="IPR012434">
    <property type="entry name" value="DUF1631"/>
</dbReference>
<sequence length="687" mass="73026">MIAIDEDVRSSASLAFRPERITDALAVEAVKRLRDWIPELLQAASTALDAAACGSADTNAPPDGPEGHLSDARIHLSLMAKQVMALEQRWTGVLDRGIRAWPTAPDGPLSLLSDGMLDAQMLAQPVVEMLDRRFANPLAVINSRYAALAAAKGVVDMPSPPTSPAALVHALLQVFPAQECPRVLRERLVRTFLQMAMQRLGGFYDWLNGWLADQGLAMSDSDRHGLQVTRRIGTAPPGALAGTAPVGRDETARPGPAALALLRRGRQSWQSRQAPAAAADDRRRAMSDTEFQAVLSLAQTEGPDPDREGVGQAVGLEGLLLRVAGGLGMAASEVRFADAQRDASEVASLLIGEVCRQGAFDAEGARALSALGLPLTLAIWQSPAMLDDAGHPVRRCMAALVSALDGQRGGDVLHGIAVALTGQVARDFNGDPRPFRDVLERLETERESHERKARLLARRALQAMDGRERRVLAAGAVHAAQQGLPARETVRPAIARFLQETWPVALERVWLREGADSEAFLGMQALGHALMTLDQAASSAMGASVADGLLEAEADVRRACMVAGLDQTAADALVGALVAELAEPDAVRVEWRRPAAGRDLPDAMRTPACVLQPGERVVLAVGPDAPRALLVVGATQCRGSHLLLDPEGAQIAIEPDVLAAARDQGRLRRTGSRGLWEDVVAALVAGN</sequence>
<keyword evidence="3" id="KW-1185">Reference proteome</keyword>